<feature type="region of interest" description="Disordered" evidence="1">
    <location>
        <begin position="1"/>
        <end position="42"/>
    </location>
</feature>
<proteinExistence type="predicted"/>
<accession>A0ABN3CC39</accession>
<sequence>MIVLSACGAGAPASPQPDPAAASASDCPAETSPQRDKLHVPARDGWRLVGTFPEGEINDIAATRDGTLWAIGSREARRAEAPEAGRSECSRQGVVLKYSAKDADRPEAEIAGPGCAEDLAHGAVAASGELWVAGSAPSESKTAACVARWTGRDWREYPLEFQPEDLAVTGDEAWVVRPADSPPIVTQVTPAGSRAHRLKMTPMAVAALSPTSVWVAGVHPRADKIMISHWDGRAWQAVPSPAPDIRAGVRPDEFESLGVSDLLVLGPRDIWLDVTAGVHPLDSDGDNDLTFTKELLAHWDGSSWSWSWQPGRRRLSTMPELGSDGRGGVWLSGLGIYDGPDEIAHVSGGRWTPITLPGDLAGGDVVTMRPGTSRAWVAGYLAVDRDVDNMEGNQISALWTTDGTVSP</sequence>
<reference evidence="2 3" key="1">
    <citation type="journal article" date="2019" name="Int. J. Syst. Evol. Microbiol.">
        <title>The Global Catalogue of Microorganisms (GCM) 10K type strain sequencing project: providing services to taxonomists for standard genome sequencing and annotation.</title>
        <authorList>
            <consortium name="The Broad Institute Genomics Platform"/>
            <consortium name="The Broad Institute Genome Sequencing Center for Infectious Disease"/>
            <person name="Wu L."/>
            <person name="Ma J."/>
        </authorList>
    </citation>
    <scope>NUCLEOTIDE SEQUENCE [LARGE SCALE GENOMIC DNA]</scope>
    <source>
        <strain evidence="2 3">JCM 16114</strain>
    </source>
</reference>
<name>A0ABN3CC39_9ACTN</name>
<evidence type="ECO:0000313" key="3">
    <source>
        <dbReference type="Proteomes" id="UP001499843"/>
    </source>
</evidence>
<gene>
    <name evidence="2" type="ORF">GCM10009850_022440</name>
</gene>
<evidence type="ECO:0000256" key="1">
    <source>
        <dbReference type="SAM" id="MobiDB-lite"/>
    </source>
</evidence>
<evidence type="ECO:0000313" key="2">
    <source>
        <dbReference type="EMBL" id="GAA2206786.1"/>
    </source>
</evidence>
<organism evidence="2 3">
    <name type="scientific">Nonomuraea monospora</name>
    <dbReference type="NCBI Taxonomy" id="568818"/>
    <lineage>
        <taxon>Bacteria</taxon>
        <taxon>Bacillati</taxon>
        <taxon>Actinomycetota</taxon>
        <taxon>Actinomycetes</taxon>
        <taxon>Streptosporangiales</taxon>
        <taxon>Streptosporangiaceae</taxon>
        <taxon>Nonomuraea</taxon>
    </lineage>
</organism>
<protein>
    <submittedName>
        <fullName evidence="2">Uncharacterized protein</fullName>
    </submittedName>
</protein>
<keyword evidence="3" id="KW-1185">Reference proteome</keyword>
<dbReference type="Proteomes" id="UP001499843">
    <property type="component" value="Unassembled WGS sequence"/>
</dbReference>
<feature type="compositionally biased region" description="Low complexity" evidence="1">
    <location>
        <begin position="8"/>
        <end position="29"/>
    </location>
</feature>
<feature type="compositionally biased region" description="Basic and acidic residues" evidence="1">
    <location>
        <begin position="33"/>
        <end position="42"/>
    </location>
</feature>
<dbReference type="EMBL" id="BAAAQX010000004">
    <property type="protein sequence ID" value="GAA2206786.1"/>
    <property type="molecule type" value="Genomic_DNA"/>
</dbReference>
<comment type="caution">
    <text evidence="2">The sequence shown here is derived from an EMBL/GenBank/DDBJ whole genome shotgun (WGS) entry which is preliminary data.</text>
</comment>